<feature type="domain" description="RecA family profile 1" evidence="1">
    <location>
        <begin position="50"/>
        <end position="196"/>
    </location>
</feature>
<dbReference type="InterPro" id="IPR020588">
    <property type="entry name" value="RecA_ATP-bd"/>
</dbReference>
<sequence length="285" mass="31038">MNSSQLLSGLPMQLFKDLISRPRALALRSLTADGVATAADDDDVDVETSADDDIPTGLPTLDSSLLGGFPLCSISELVGRAGVGKTHLAQQLCVLAAKSGFGGAVYIDTEKKLSLVRLRELAMERNTMQRLPVKLVVIDSIAAPVRRDFDMMSSSSTSKFSPNAATQRASFIFQVARKLKQLTHDHHLAVVVVNQVGSGGSDFRNNNPQRNNTLDIRDGEFTASLGTAWQYCVTTRIVMEHEDDPHKLAQEQDQCHQRKATITKSLVSKRAEVAFQLTSQGLCEV</sequence>
<evidence type="ECO:0000313" key="3">
    <source>
        <dbReference type="Proteomes" id="UP000001449"/>
    </source>
</evidence>
<dbReference type="Proteomes" id="UP000001449">
    <property type="component" value="Chromosome 2"/>
</dbReference>
<protein>
    <recommendedName>
        <fullName evidence="1">RecA family profile 1 domain-containing protein</fullName>
    </recommendedName>
</protein>
<organism evidence="2 3">
    <name type="scientific">Thalassiosira pseudonana</name>
    <name type="common">Marine diatom</name>
    <name type="synonym">Cyclotella nana</name>
    <dbReference type="NCBI Taxonomy" id="35128"/>
    <lineage>
        <taxon>Eukaryota</taxon>
        <taxon>Sar</taxon>
        <taxon>Stramenopiles</taxon>
        <taxon>Ochrophyta</taxon>
        <taxon>Bacillariophyta</taxon>
        <taxon>Coscinodiscophyceae</taxon>
        <taxon>Thalassiosirophycidae</taxon>
        <taxon>Thalassiosirales</taxon>
        <taxon>Thalassiosiraceae</taxon>
        <taxon>Thalassiosira</taxon>
    </lineage>
</organism>
<dbReference type="HOGENOM" id="CLU_978218_0_0_1"/>
<dbReference type="Gene3D" id="3.40.50.300">
    <property type="entry name" value="P-loop containing nucleotide triphosphate hydrolases"/>
    <property type="match status" value="2"/>
</dbReference>
<dbReference type="GO" id="GO:0033063">
    <property type="term" value="C:Rad51B-Rad51C-Rad51D-XRCC2 complex"/>
    <property type="evidence" value="ECO:0007669"/>
    <property type="project" value="InterPro"/>
</dbReference>
<dbReference type="PANTHER" id="PTHR46456:SF1">
    <property type="entry name" value="DNA REPAIR PROTEIN RAD51 HOMOLOG 2"/>
    <property type="match status" value="1"/>
</dbReference>
<dbReference type="PaxDb" id="35128-Thaps261577"/>
<reference evidence="2 3" key="1">
    <citation type="journal article" date="2004" name="Science">
        <title>The genome of the diatom Thalassiosira pseudonana: ecology, evolution, and metabolism.</title>
        <authorList>
            <person name="Armbrust E.V."/>
            <person name="Berges J.A."/>
            <person name="Bowler C."/>
            <person name="Green B.R."/>
            <person name="Martinez D."/>
            <person name="Putnam N.H."/>
            <person name="Zhou S."/>
            <person name="Allen A.E."/>
            <person name="Apt K.E."/>
            <person name="Bechner M."/>
            <person name="Brzezinski M.A."/>
            <person name="Chaal B.K."/>
            <person name="Chiovitti A."/>
            <person name="Davis A.K."/>
            <person name="Demarest M.S."/>
            <person name="Detter J.C."/>
            <person name="Glavina T."/>
            <person name="Goodstein D."/>
            <person name="Hadi M.Z."/>
            <person name="Hellsten U."/>
            <person name="Hildebrand M."/>
            <person name="Jenkins B.D."/>
            <person name="Jurka J."/>
            <person name="Kapitonov V.V."/>
            <person name="Kroger N."/>
            <person name="Lau W.W."/>
            <person name="Lane T.W."/>
            <person name="Larimer F.W."/>
            <person name="Lippmeier J.C."/>
            <person name="Lucas S."/>
            <person name="Medina M."/>
            <person name="Montsant A."/>
            <person name="Obornik M."/>
            <person name="Parker M.S."/>
            <person name="Palenik B."/>
            <person name="Pazour G.J."/>
            <person name="Richardson P.M."/>
            <person name="Rynearson T.A."/>
            <person name="Saito M.A."/>
            <person name="Schwartz D.C."/>
            <person name="Thamatrakoln K."/>
            <person name="Valentin K."/>
            <person name="Vardi A."/>
            <person name="Wilkerson F.P."/>
            <person name="Rokhsar D.S."/>
        </authorList>
    </citation>
    <scope>NUCLEOTIDE SEQUENCE [LARGE SCALE GENOMIC DNA]</scope>
    <source>
        <strain evidence="2 3">CCMP1335</strain>
    </source>
</reference>
<gene>
    <name evidence="2" type="primary">RecA_2</name>
    <name evidence="2" type="ORF">THAPSDRAFT_261577</name>
</gene>
<dbReference type="InterPro" id="IPR013632">
    <property type="entry name" value="Rad51_C"/>
</dbReference>
<accession>B8BVS2</accession>
<dbReference type="InterPro" id="IPR030548">
    <property type="entry name" value="RAD51B"/>
</dbReference>
<dbReference type="KEGG" id="tps:THAPSDRAFT_261577"/>
<dbReference type="InterPro" id="IPR003593">
    <property type="entry name" value="AAA+_ATPase"/>
</dbReference>
<dbReference type="GO" id="GO:0003697">
    <property type="term" value="F:single-stranded DNA binding"/>
    <property type="evidence" value="ECO:0000318"/>
    <property type="project" value="GO_Central"/>
</dbReference>
<feature type="non-terminal residue" evidence="2">
    <location>
        <position position="285"/>
    </location>
</feature>
<evidence type="ECO:0000259" key="1">
    <source>
        <dbReference type="PROSITE" id="PS50162"/>
    </source>
</evidence>
<dbReference type="SMART" id="SM00382">
    <property type="entry name" value="AAA"/>
    <property type="match status" value="1"/>
</dbReference>
<keyword evidence="3" id="KW-1185">Reference proteome</keyword>
<evidence type="ECO:0000313" key="2">
    <source>
        <dbReference type="EMBL" id="EED94984.1"/>
    </source>
</evidence>
<dbReference type="EMBL" id="CM000639">
    <property type="protein sequence ID" value="EED94984.1"/>
    <property type="molecule type" value="Genomic_DNA"/>
</dbReference>
<dbReference type="STRING" id="35128.B8BVS2"/>
<name>B8BVS2_THAPS</name>
<dbReference type="GO" id="GO:0000724">
    <property type="term" value="P:double-strand break repair via homologous recombination"/>
    <property type="evidence" value="ECO:0000318"/>
    <property type="project" value="GO_Central"/>
</dbReference>
<dbReference type="InterPro" id="IPR027417">
    <property type="entry name" value="P-loop_NTPase"/>
</dbReference>
<dbReference type="RefSeq" id="XP_002287541.1">
    <property type="nucleotide sequence ID" value="XM_002287505.1"/>
</dbReference>
<dbReference type="eggNOG" id="KOG1564">
    <property type="taxonomic scope" value="Eukaryota"/>
</dbReference>
<dbReference type="GeneID" id="7452907"/>
<dbReference type="GO" id="GO:0003690">
    <property type="term" value="F:double-stranded DNA binding"/>
    <property type="evidence" value="ECO:0000318"/>
    <property type="project" value="GO_Central"/>
</dbReference>
<dbReference type="InParanoid" id="B8BVS2"/>
<dbReference type="GO" id="GO:0005524">
    <property type="term" value="F:ATP binding"/>
    <property type="evidence" value="ECO:0007669"/>
    <property type="project" value="InterPro"/>
</dbReference>
<dbReference type="GO" id="GO:0005657">
    <property type="term" value="C:replication fork"/>
    <property type="evidence" value="ECO:0000318"/>
    <property type="project" value="GO_Central"/>
</dbReference>
<dbReference type="GO" id="GO:0140664">
    <property type="term" value="F:ATP-dependent DNA damage sensor activity"/>
    <property type="evidence" value="ECO:0007669"/>
    <property type="project" value="InterPro"/>
</dbReference>
<dbReference type="Pfam" id="PF08423">
    <property type="entry name" value="Rad51"/>
    <property type="match status" value="1"/>
</dbReference>
<dbReference type="GO" id="GO:0008094">
    <property type="term" value="F:ATP-dependent activity, acting on DNA"/>
    <property type="evidence" value="ECO:0000318"/>
    <property type="project" value="GO_Central"/>
</dbReference>
<dbReference type="PROSITE" id="PS50162">
    <property type="entry name" value="RECA_2"/>
    <property type="match status" value="1"/>
</dbReference>
<reference evidence="2 3" key="2">
    <citation type="journal article" date="2008" name="Nature">
        <title>The Phaeodactylum genome reveals the evolutionary history of diatom genomes.</title>
        <authorList>
            <person name="Bowler C."/>
            <person name="Allen A.E."/>
            <person name="Badger J.H."/>
            <person name="Grimwood J."/>
            <person name="Jabbari K."/>
            <person name="Kuo A."/>
            <person name="Maheswari U."/>
            <person name="Martens C."/>
            <person name="Maumus F."/>
            <person name="Otillar R.P."/>
            <person name="Rayko E."/>
            <person name="Salamov A."/>
            <person name="Vandepoele K."/>
            <person name="Beszteri B."/>
            <person name="Gruber A."/>
            <person name="Heijde M."/>
            <person name="Katinka M."/>
            <person name="Mock T."/>
            <person name="Valentin K."/>
            <person name="Verret F."/>
            <person name="Berges J.A."/>
            <person name="Brownlee C."/>
            <person name="Cadoret J.P."/>
            <person name="Chiovitti A."/>
            <person name="Choi C.J."/>
            <person name="Coesel S."/>
            <person name="De Martino A."/>
            <person name="Detter J.C."/>
            <person name="Durkin C."/>
            <person name="Falciatore A."/>
            <person name="Fournet J."/>
            <person name="Haruta M."/>
            <person name="Huysman M.J."/>
            <person name="Jenkins B.D."/>
            <person name="Jiroutova K."/>
            <person name="Jorgensen R.E."/>
            <person name="Joubert Y."/>
            <person name="Kaplan A."/>
            <person name="Kroger N."/>
            <person name="Kroth P.G."/>
            <person name="La Roche J."/>
            <person name="Lindquist E."/>
            <person name="Lommer M."/>
            <person name="Martin-Jezequel V."/>
            <person name="Lopez P.J."/>
            <person name="Lucas S."/>
            <person name="Mangogna M."/>
            <person name="McGinnis K."/>
            <person name="Medlin L.K."/>
            <person name="Montsant A."/>
            <person name="Oudot-Le Secq M.P."/>
            <person name="Napoli C."/>
            <person name="Obornik M."/>
            <person name="Parker M.S."/>
            <person name="Petit J.L."/>
            <person name="Porcel B.M."/>
            <person name="Poulsen N."/>
            <person name="Robison M."/>
            <person name="Rychlewski L."/>
            <person name="Rynearson T.A."/>
            <person name="Schmutz J."/>
            <person name="Shapiro H."/>
            <person name="Siaut M."/>
            <person name="Stanley M."/>
            <person name="Sussman M.R."/>
            <person name="Taylor A.R."/>
            <person name="Vardi A."/>
            <person name="von Dassow P."/>
            <person name="Vyverman W."/>
            <person name="Willis A."/>
            <person name="Wyrwicz L.S."/>
            <person name="Rokhsar D.S."/>
            <person name="Weissenbach J."/>
            <person name="Armbrust E.V."/>
            <person name="Green B.R."/>
            <person name="Van de Peer Y."/>
            <person name="Grigoriev I.V."/>
        </authorList>
    </citation>
    <scope>NUCLEOTIDE SEQUENCE [LARGE SCALE GENOMIC DNA]</scope>
    <source>
        <strain evidence="2 3">CCMP1335</strain>
    </source>
</reference>
<dbReference type="SUPFAM" id="SSF52540">
    <property type="entry name" value="P-loop containing nucleoside triphosphate hydrolases"/>
    <property type="match status" value="1"/>
</dbReference>
<dbReference type="AlphaFoldDB" id="B8BVS2"/>
<proteinExistence type="predicted"/>
<dbReference type="PANTHER" id="PTHR46456">
    <property type="entry name" value="DNA REPAIR PROTEIN RAD51 HOMOLOG 2"/>
    <property type="match status" value="1"/>
</dbReference>